<dbReference type="AlphaFoldDB" id="A0A1I3CQZ1"/>
<dbReference type="Proteomes" id="UP000198649">
    <property type="component" value="Unassembled WGS sequence"/>
</dbReference>
<keyword evidence="2" id="KW-1185">Reference proteome</keyword>
<evidence type="ECO:0000313" key="1">
    <source>
        <dbReference type="EMBL" id="SFH76915.1"/>
    </source>
</evidence>
<dbReference type="STRING" id="1005945.SAMN05216561_102180"/>
<evidence type="ECO:0000313" key="2">
    <source>
        <dbReference type="Proteomes" id="UP000198649"/>
    </source>
</evidence>
<organism evidence="1 2">
    <name type="scientific">Nocardioides psychrotolerans</name>
    <dbReference type="NCBI Taxonomy" id="1005945"/>
    <lineage>
        <taxon>Bacteria</taxon>
        <taxon>Bacillati</taxon>
        <taxon>Actinomycetota</taxon>
        <taxon>Actinomycetes</taxon>
        <taxon>Propionibacteriales</taxon>
        <taxon>Nocardioidaceae</taxon>
        <taxon>Nocardioides</taxon>
    </lineage>
</organism>
<proteinExistence type="predicted"/>
<protein>
    <submittedName>
        <fullName evidence="1">Uncharacterized protein</fullName>
    </submittedName>
</protein>
<accession>A0A1I3CQZ1</accession>
<sequence length="105" mass="11652">MTATLEAPLEPASADEVYVHRLEPRRRGPVRRVLLGALDLWCATQGGLLELTRAGDIVVRRRSDGVEELRVPLVPGEDAALALDQIREQLESQAPDEFRARWGIA</sequence>
<dbReference type="RefSeq" id="WP_091110313.1">
    <property type="nucleotide sequence ID" value="NZ_BKAF01000002.1"/>
</dbReference>
<gene>
    <name evidence="1" type="ORF">SAMN05216561_102180</name>
</gene>
<dbReference type="OrthoDB" id="3783459at2"/>
<dbReference type="EMBL" id="FOQG01000002">
    <property type="protein sequence ID" value="SFH76915.1"/>
    <property type="molecule type" value="Genomic_DNA"/>
</dbReference>
<reference evidence="1 2" key="1">
    <citation type="submission" date="2016-10" db="EMBL/GenBank/DDBJ databases">
        <authorList>
            <person name="de Groot N.N."/>
        </authorList>
    </citation>
    <scope>NUCLEOTIDE SEQUENCE [LARGE SCALE GENOMIC DNA]</scope>
    <source>
        <strain evidence="1 2">CGMCC 1.11156</strain>
    </source>
</reference>
<name>A0A1I3CQZ1_9ACTN</name>